<evidence type="ECO:0000256" key="4">
    <source>
        <dbReference type="ARBA" id="ARBA00023136"/>
    </source>
</evidence>
<proteinExistence type="predicted"/>
<name>A0ABX8TJ07_9CAUL</name>
<evidence type="ECO:0000256" key="3">
    <source>
        <dbReference type="ARBA" id="ARBA00022692"/>
    </source>
</evidence>
<accession>A0ABX8TJ07</accession>
<keyword evidence="4" id="KW-0472">Membrane</keyword>
<keyword evidence="3" id="KW-0812">Transmembrane</keyword>
<evidence type="ECO:0000313" key="7">
    <source>
        <dbReference type="EMBL" id="QYC10022.1"/>
    </source>
</evidence>
<keyword evidence="5" id="KW-0998">Cell outer membrane</keyword>
<keyword evidence="8" id="KW-1185">Reference proteome</keyword>
<dbReference type="RefSeq" id="WP_201099704.1">
    <property type="nucleotide sequence ID" value="NZ_BAAAEE010000006.1"/>
</dbReference>
<evidence type="ECO:0000256" key="5">
    <source>
        <dbReference type="ARBA" id="ARBA00023237"/>
    </source>
</evidence>
<evidence type="ECO:0000256" key="2">
    <source>
        <dbReference type="ARBA" id="ARBA00022452"/>
    </source>
</evidence>
<feature type="chain" id="PRO_5046641604" evidence="6">
    <location>
        <begin position="22"/>
        <end position="421"/>
    </location>
</feature>
<protein>
    <submittedName>
        <fullName evidence="7">TolC family protein</fullName>
    </submittedName>
</protein>
<organism evidence="7 8">
    <name type="scientific">Brevundimonas nasdae</name>
    <dbReference type="NCBI Taxonomy" id="172043"/>
    <lineage>
        <taxon>Bacteria</taxon>
        <taxon>Pseudomonadati</taxon>
        <taxon>Pseudomonadota</taxon>
        <taxon>Alphaproteobacteria</taxon>
        <taxon>Caulobacterales</taxon>
        <taxon>Caulobacteraceae</taxon>
        <taxon>Brevundimonas</taxon>
    </lineage>
</organism>
<dbReference type="PANTHER" id="PTHR30026:SF20">
    <property type="entry name" value="OUTER MEMBRANE PROTEIN TOLC"/>
    <property type="match status" value="1"/>
</dbReference>
<comment type="subcellular location">
    <subcellularLocation>
        <location evidence="1">Cell outer membrane</location>
    </subcellularLocation>
</comment>
<keyword evidence="2" id="KW-1134">Transmembrane beta strand</keyword>
<feature type="signal peptide" evidence="6">
    <location>
        <begin position="1"/>
        <end position="21"/>
    </location>
</feature>
<dbReference type="PANTHER" id="PTHR30026">
    <property type="entry name" value="OUTER MEMBRANE PROTEIN TOLC"/>
    <property type="match status" value="1"/>
</dbReference>
<dbReference type="Proteomes" id="UP000824334">
    <property type="component" value="Chromosome"/>
</dbReference>
<evidence type="ECO:0000313" key="8">
    <source>
        <dbReference type="Proteomes" id="UP000824334"/>
    </source>
</evidence>
<gene>
    <name evidence="7" type="ORF">KWG56_15875</name>
</gene>
<sequence length="421" mass="45583">MTRVAILLASASLIVAVPAWGAEPEIGPGVTRPAFLPPDILILDALDASPTVNEAQANLSGAQAASRQLAAGDHETVVSATLDERDVRTDGRFTEWSLQLTRGLRLPGKAALDRAAGAVGVRAASDGIEDARHQTSLIFAEYWVVWLAAVERRVIDEAELTTYARDVQALSRRVDLKDAALVDLEQARAAQARAAAALAVSEGEQSNARAMLEGLFPNLAGVAPGELTPPIEPSRPYDLWADIIIQRSHELTMARALADQQHLFARRSARDRTPDPSVGVRLFNERGGDETGVGLVFSMPFSGARRSATADRQAAEASAAEARFAMTAREVRSNAQRDVISAAGSLRAWRDSEAARAAAEQSAQRITRGYDLGEFDLADRLLAERQAFEMRRLELEARARAHLALLKMALDAHEFWLAEDE</sequence>
<dbReference type="InterPro" id="IPR051906">
    <property type="entry name" value="TolC-like"/>
</dbReference>
<dbReference type="GeneID" id="94376767"/>
<evidence type="ECO:0000256" key="6">
    <source>
        <dbReference type="SAM" id="SignalP"/>
    </source>
</evidence>
<keyword evidence="6" id="KW-0732">Signal</keyword>
<dbReference type="EMBL" id="CP080034">
    <property type="protein sequence ID" value="QYC10022.1"/>
    <property type="molecule type" value="Genomic_DNA"/>
</dbReference>
<reference evidence="7 8" key="1">
    <citation type="submission" date="2021-07" db="EMBL/GenBank/DDBJ databases">
        <title>Isolation and characterization of bacteria from a gold mining with a capacity of golden bioaccumulation.</title>
        <authorList>
            <person name="Yang X.J."/>
        </authorList>
    </citation>
    <scope>NUCLEOTIDE SEQUENCE [LARGE SCALE GENOMIC DNA]</scope>
    <source>
        <strain evidence="7 8">Au29</strain>
    </source>
</reference>
<evidence type="ECO:0000256" key="1">
    <source>
        <dbReference type="ARBA" id="ARBA00004442"/>
    </source>
</evidence>
<dbReference type="SUPFAM" id="SSF56954">
    <property type="entry name" value="Outer membrane efflux proteins (OEP)"/>
    <property type="match status" value="1"/>
</dbReference>
<dbReference type="Gene3D" id="1.20.1600.10">
    <property type="entry name" value="Outer membrane efflux proteins (OEP)"/>
    <property type="match status" value="1"/>
</dbReference>